<dbReference type="PANTHER" id="PTHR11732">
    <property type="entry name" value="ALDO/KETO REDUCTASE"/>
    <property type="match status" value="1"/>
</dbReference>
<keyword evidence="2" id="KW-0521">NADP</keyword>
<dbReference type="InterPro" id="IPR036812">
    <property type="entry name" value="NAD(P)_OxRdtase_dom_sf"/>
</dbReference>
<dbReference type="Proteomes" id="UP001497623">
    <property type="component" value="Unassembled WGS sequence"/>
</dbReference>
<feature type="active site" description="Proton donor" evidence="4">
    <location>
        <position position="51"/>
    </location>
</feature>
<proteinExistence type="inferred from homology"/>
<dbReference type="InterPro" id="IPR020471">
    <property type="entry name" value="AKR"/>
</dbReference>
<dbReference type="FunFam" id="3.20.20.100:FF:000006">
    <property type="entry name" value="Aldo-keto reductase family 1 member A1"/>
    <property type="match status" value="1"/>
</dbReference>
<dbReference type="PIRSF" id="PIRSF000097">
    <property type="entry name" value="AKR"/>
    <property type="match status" value="1"/>
</dbReference>
<evidence type="ECO:0000256" key="5">
    <source>
        <dbReference type="PIRSR" id="PIRSR000097-2"/>
    </source>
</evidence>
<reference evidence="8 9" key="1">
    <citation type="submission" date="2024-05" db="EMBL/GenBank/DDBJ databases">
        <authorList>
            <person name="Wallberg A."/>
        </authorList>
    </citation>
    <scope>NUCLEOTIDE SEQUENCE [LARGE SCALE GENOMIC DNA]</scope>
</reference>
<evidence type="ECO:0000256" key="2">
    <source>
        <dbReference type="ARBA" id="ARBA00022857"/>
    </source>
</evidence>
<dbReference type="Gene3D" id="3.20.20.100">
    <property type="entry name" value="NADP-dependent oxidoreductase domain"/>
    <property type="match status" value="1"/>
</dbReference>
<dbReference type="PRINTS" id="PR00069">
    <property type="entry name" value="ALDKETRDTASE"/>
</dbReference>
<dbReference type="InterPro" id="IPR018170">
    <property type="entry name" value="Aldo/ket_reductase_CS"/>
</dbReference>
<comment type="similarity">
    <text evidence="1">Belongs to the aldo/keto reductase family.</text>
</comment>
<dbReference type="SUPFAM" id="SSF51430">
    <property type="entry name" value="NAD(P)-linked oxidoreductase"/>
    <property type="match status" value="1"/>
</dbReference>
<comment type="caution">
    <text evidence="8">The sequence shown here is derived from an EMBL/GenBank/DDBJ whole genome shotgun (WGS) entry which is preliminary data.</text>
</comment>
<dbReference type="InterPro" id="IPR023210">
    <property type="entry name" value="NADP_OxRdtase_dom"/>
</dbReference>
<name>A0AAV2QE41_MEGNR</name>
<evidence type="ECO:0000256" key="6">
    <source>
        <dbReference type="PIRSR" id="PIRSR000097-3"/>
    </source>
</evidence>
<dbReference type="Pfam" id="PF00248">
    <property type="entry name" value="Aldo_ket_red"/>
    <property type="match status" value="1"/>
</dbReference>
<keyword evidence="9" id="KW-1185">Reference proteome</keyword>
<evidence type="ECO:0000256" key="1">
    <source>
        <dbReference type="ARBA" id="ARBA00007905"/>
    </source>
</evidence>
<evidence type="ECO:0000259" key="7">
    <source>
        <dbReference type="Pfam" id="PF00248"/>
    </source>
</evidence>
<protein>
    <recommendedName>
        <fullName evidence="7">NADP-dependent oxidoreductase domain-containing protein</fullName>
    </recommendedName>
</protein>
<evidence type="ECO:0000313" key="9">
    <source>
        <dbReference type="Proteomes" id="UP001497623"/>
    </source>
</evidence>
<evidence type="ECO:0000256" key="3">
    <source>
        <dbReference type="ARBA" id="ARBA00023002"/>
    </source>
</evidence>
<accession>A0AAV2QE41</accession>
<dbReference type="EMBL" id="CAXKWB010005054">
    <property type="protein sequence ID" value="CAL4076469.1"/>
    <property type="molecule type" value="Genomic_DNA"/>
</dbReference>
<organism evidence="8 9">
    <name type="scientific">Meganyctiphanes norvegica</name>
    <name type="common">Northern krill</name>
    <name type="synonym">Thysanopoda norvegica</name>
    <dbReference type="NCBI Taxonomy" id="48144"/>
    <lineage>
        <taxon>Eukaryota</taxon>
        <taxon>Metazoa</taxon>
        <taxon>Ecdysozoa</taxon>
        <taxon>Arthropoda</taxon>
        <taxon>Crustacea</taxon>
        <taxon>Multicrustacea</taxon>
        <taxon>Malacostraca</taxon>
        <taxon>Eumalacostraca</taxon>
        <taxon>Eucarida</taxon>
        <taxon>Euphausiacea</taxon>
        <taxon>Euphausiidae</taxon>
        <taxon>Meganyctiphanes</taxon>
    </lineage>
</organism>
<feature type="site" description="Lowers pKa of active site Tyr" evidence="6">
    <location>
        <position position="87"/>
    </location>
</feature>
<dbReference type="PROSITE" id="PS51257">
    <property type="entry name" value="PROKAR_LIPOPROTEIN"/>
    <property type="match status" value="1"/>
</dbReference>
<dbReference type="GO" id="GO:0016491">
    <property type="term" value="F:oxidoreductase activity"/>
    <property type="evidence" value="ECO:0007669"/>
    <property type="project" value="UniProtKB-KW"/>
</dbReference>
<evidence type="ECO:0000256" key="4">
    <source>
        <dbReference type="PIRSR" id="PIRSR000097-1"/>
    </source>
</evidence>
<dbReference type="PROSITE" id="PS00062">
    <property type="entry name" value="ALDOKETO_REDUCTASE_2"/>
    <property type="match status" value="1"/>
</dbReference>
<feature type="domain" description="NADP-dependent oxidoreductase" evidence="7">
    <location>
        <begin position="19"/>
        <end position="301"/>
    </location>
</feature>
<feature type="binding site" evidence="5">
    <location>
        <position position="120"/>
    </location>
    <ligand>
        <name>substrate</name>
    </ligand>
</feature>
<evidence type="ECO:0000313" key="8">
    <source>
        <dbReference type="EMBL" id="CAL4076469.1"/>
    </source>
</evidence>
<keyword evidence="3" id="KW-0560">Oxidoreductase</keyword>
<gene>
    <name evidence="8" type="ORF">MNOR_LOCUS10159</name>
</gene>
<sequence>MESQKCVKLSSGHMMPLLGLGCWQSPPTEVTAAVEAALDAGYRQIDTAYMYLNEDAVGKGIHAWINKSKGASKTETALRKEVFVVTKLPMHGMYAGGVEEYLKKSLKNLQLDYVDLFLIHCPIGLKGAAHDKDLIPKNKDGMPNIDYGIDHIALWKEMEKMVDLGLTKSIGVSNFNPPQLRRLLAIARIPPAVQQVEMHLEFQQLELQKFCQENNIIMTAYAPLGSPGRQLPGEAYKPQLLNNALVKMVADHHKVTTAQVLIRYWIQRNVVVIPKSTNKGRIQVNGDVWGFKLTDQEMEALLGMNKGPSCRSFRQMSLMPGVKEHPENPFELI</sequence>
<dbReference type="AlphaFoldDB" id="A0AAV2QE41"/>